<evidence type="ECO:0000256" key="7">
    <source>
        <dbReference type="ARBA" id="ARBA00023180"/>
    </source>
</evidence>
<reference evidence="8" key="2">
    <citation type="submission" date="2023-05" db="EMBL/GenBank/DDBJ databases">
        <authorList>
            <person name="Fouks B."/>
        </authorList>
    </citation>
    <scope>NUCLEOTIDE SEQUENCE</scope>
    <source>
        <strain evidence="8">Stay&amp;Tobe</strain>
        <tissue evidence="8">Testes</tissue>
    </source>
</reference>
<keyword evidence="5" id="KW-0378">Hydrolase</keyword>
<sequence>MDRTLMSASCNLAGLYPPEKQQIWNNHIPWQPIPVHTMPEKDDEILAMKKFCPRYHEELELVKHSEEMQEYNEKHAELFEYVESNTGSRVRNADDLENIYDTLFIEDLYNLTLPEWTKSVYPDQMKDVAAFSFTIDCNNYILKRLKVGPFLGKLLDDMKNKISCNARKSHKMAVYSAHDSTIANVLMALDVFDPQSPPYRSAVLIELLKDEDNSFFVTINYRNSTTRDPYLLTLPGCDALCEFDSFSSIVEKLVPNWEYECNHNIPSPQYELNTLSLIGLTVSSVTKLRHLIINITDYNKKSTSY</sequence>
<accession>A0AAD8AFZ5</accession>
<proteinExistence type="inferred from homology"/>
<dbReference type="CDD" id="cd07061">
    <property type="entry name" value="HP_HAP_like"/>
    <property type="match status" value="1"/>
</dbReference>
<dbReference type="Gene3D" id="3.40.50.1240">
    <property type="entry name" value="Phosphoglycerate mutase-like"/>
    <property type="match status" value="1"/>
</dbReference>
<dbReference type="InterPro" id="IPR029033">
    <property type="entry name" value="His_PPase_superfam"/>
</dbReference>
<evidence type="ECO:0000256" key="4">
    <source>
        <dbReference type="ARBA" id="ARBA00022729"/>
    </source>
</evidence>
<dbReference type="InterPro" id="IPR000560">
    <property type="entry name" value="His_Pase_clade-2"/>
</dbReference>
<dbReference type="Proteomes" id="UP001233999">
    <property type="component" value="Unassembled WGS sequence"/>
</dbReference>
<keyword evidence="7" id="KW-0325">Glycoprotein</keyword>
<dbReference type="SUPFAM" id="SSF53254">
    <property type="entry name" value="Phosphoglycerate mutase-like"/>
    <property type="match status" value="1"/>
</dbReference>
<evidence type="ECO:0000256" key="2">
    <source>
        <dbReference type="ARBA" id="ARBA00005375"/>
    </source>
</evidence>
<dbReference type="PANTHER" id="PTHR11567:SF211">
    <property type="entry name" value="PROSTATIC ACID PHOSPHATASE"/>
    <property type="match status" value="1"/>
</dbReference>
<dbReference type="InterPro" id="IPR050645">
    <property type="entry name" value="Histidine_acid_phosphatase"/>
</dbReference>
<dbReference type="InterPro" id="IPR033379">
    <property type="entry name" value="Acid_Pase_AS"/>
</dbReference>
<evidence type="ECO:0000313" key="9">
    <source>
        <dbReference type="Proteomes" id="UP001233999"/>
    </source>
</evidence>
<gene>
    <name evidence="8" type="ORF">L9F63_010860</name>
</gene>
<organism evidence="8 9">
    <name type="scientific">Diploptera punctata</name>
    <name type="common">Pacific beetle cockroach</name>
    <dbReference type="NCBI Taxonomy" id="6984"/>
    <lineage>
        <taxon>Eukaryota</taxon>
        <taxon>Metazoa</taxon>
        <taxon>Ecdysozoa</taxon>
        <taxon>Arthropoda</taxon>
        <taxon>Hexapoda</taxon>
        <taxon>Insecta</taxon>
        <taxon>Pterygota</taxon>
        <taxon>Neoptera</taxon>
        <taxon>Polyneoptera</taxon>
        <taxon>Dictyoptera</taxon>
        <taxon>Blattodea</taxon>
        <taxon>Blaberoidea</taxon>
        <taxon>Blaberidae</taxon>
        <taxon>Diplopterinae</taxon>
        <taxon>Diploptera</taxon>
    </lineage>
</organism>
<evidence type="ECO:0000256" key="3">
    <source>
        <dbReference type="ARBA" id="ARBA00012646"/>
    </source>
</evidence>
<evidence type="ECO:0000256" key="6">
    <source>
        <dbReference type="ARBA" id="ARBA00023157"/>
    </source>
</evidence>
<comment type="catalytic activity">
    <reaction evidence="1">
        <text>a phosphate monoester + H2O = an alcohol + phosphate</text>
        <dbReference type="Rhea" id="RHEA:15017"/>
        <dbReference type="ChEBI" id="CHEBI:15377"/>
        <dbReference type="ChEBI" id="CHEBI:30879"/>
        <dbReference type="ChEBI" id="CHEBI:43474"/>
        <dbReference type="ChEBI" id="CHEBI:67140"/>
        <dbReference type="EC" id="3.1.3.2"/>
    </reaction>
</comment>
<dbReference type="AlphaFoldDB" id="A0AAD8AFZ5"/>
<evidence type="ECO:0000313" key="8">
    <source>
        <dbReference type="EMBL" id="KAJ9598464.1"/>
    </source>
</evidence>
<dbReference type="Pfam" id="PF00328">
    <property type="entry name" value="His_Phos_2"/>
    <property type="match status" value="1"/>
</dbReference>
<keyword evidence="6" id="KW-1015">Disulfide bond</keyword>
<evidence type="ECO:0000256" key="1">
    <source>
        <dbReference type="ARBA" id="ARBA00000032"/>
    </source>
</evidence>
<comment type="caution">
    <text evidence="8">The sequence shown here is derived from an EMBL/GenBank/DDBJ whole genome shotgun (WGS) entry which is preliminary data.</text>
</comment>
<dbReference type="EC" id="3.1.3.2" evidence="3"/>
<dbReference type="PROSITE" id="PS00778">
    <property type="entry name" value="HIS_ACID_PHOSPHAT_2"/>
    <property type="match status" value="1"/>
</dbReference>
<dbReference type="PANTHER" id="PTHR11567">
    <property type="entry name" value="ACID PHOSPHATASE-RELATED"/>
    <property type="match status" value="1"/>
</dbReference>
<keyword evidence="9" id="KW-1185">Reference proteome</keyword>
<keyword evidence="4" id="KW-0732">Signal</keyword>
<feature type="non-terminal residue" evidence="8">
    <location>
        <position position="1"/>
    </location>
</feature>
<reference evidence="8" key="1">
    <citation type="journal article" date="2023" name="IScience">
        <title>Live-bearing cockroach genome reveals convergent evolutionary mechanisms linked to viviparity in insects and beyond.</title>
        <authorList>
            <person name="Fouks B."/>
            <person name="Harrison M.C."/>
            <person name="Mikhailova A.A."/>
            <person name="Marchal E."/>
            <person name="English S."/>
            <person name="Carruthers M."/>
            <person name="Jennings E.C."/>
            <person name="Chiamaka E.L."/>
            <person name="Frigard R.A."/>
            <person name="Pippel M."/>
            <person name="Attardo G.M."/>
            <person name="Benoit J.B."/>
            <person name="Bornberg-Bauer E."/>
            <person name="Tobe S.S."/>
        </authorList>
    </citation>
    <scope>NUCLEOTIDE SEQUENCE</scope>
    <source>
        <strain evidence="8">Stay&amp;Tobe</strain>
    </source>
</reference>
<comment type="similarity">
    <text evidence="2">Belongs to the histidine acid phosphatase family.</text>
</comment>
<protein>
    <recommendedName>
        <fullName evidence="3">acid phosphatase</fullName>
        <ecNumber evidence="3">3.1.3.2</ecNumber>
    </recommendedName>
</protein>
<name>A0AAD8AFZ5_DIPPU</name>
<evidence type="ECO:0000256" key="5">
    <source>
        <dbReference type="ARBA" id="ARBA00022801"/>
    </source>
</evidence>
<dbReference type="EMBL" id="JASPKZ010001217">
    <property type="protein sequence ID" value="KAJ9598464.1"/>
    <property type="molecule type" value="Genomic_DNA"/>
</dbReference>
<dbReference type="GO" id="GO:0003993">
    <property type="term" value="F:acid phosphatase activity"/>
    <property type="evidence" value="ECO:0007669"/>
    <property type="project" value="UniProtKB-EC"/>
</dbReference>